<comment type="caution">
    <text evidence="3">The sequence shown here is derived from an EMBL/GenBank/DDBJ whole genome shotgun (WGS) entry which is preliminary data.</text>
</comment>
<proteinExistence type="predicted"/>
<feature type="region of interest" description="Disordered" evidence="1">
    <location>
        <begin position="1"/>
        <end position="28"/>
    </location>
</feature>
<dbReference type="Proteomes" id="UP000271678">
    <property type="component" value="Unassembled WGS sequence"/>
</dbReference>
<feature type="transmembrane region" description="Helical" evidence="2">
    <location>
        <begin position="46"/>
        <end position="67"/>
    </location>
</feature>
<feature type="compositionally biased region" description="Low complexity" evidence="1">
    <location>
        <begin position="1"/>
        <end position="22"/>
    </location>
</feature>
<keyword evidence="2" id="KW-0472">Membrane</keyword>
<evidence type="ECO:0000313" key="3">
    <source>
        <dbReference type="EMBL" id="RNI20886.1"/>
    </source>
</evidence>
<evidence type="ECO:0000256" key="1">
    <source>
        <dbReference type="SAM" id="MobiDB-lite"/>
    </source>
</evidence>
<organism evidence="3 4">
    <name type="scientific">Flexivirga caeni</name>
    <dbReference type="NCBI Taxonomy" id="2294115"/>
    <lineage>
        <taxon>Bacteria</taxon>
        <taxon>Bacillati</taxon>
        <taxon>Actinomycetota</taxon>
        <taxon>Actinomycetes</taxon>
        <taxon>Micrococcales</taxon>
        <taxon>Dermacoccaceae</taxon>
        <taxon>Flexivirga</taxon>
    </lineage>
</organism>
<reference evidence="3 4" key="1">
    <citation type="submission" date="2018-11" db="EMBL/GenBank/DDBJ databases">
        <title>Draft genome of Simplicispira Flexivirga sp. BO-16.</title>
        <authorList>
            <person name="Im W.T."/>
        </authorList>
    </citation>
    <scope>NUCLEOTIDE SEQUENCE [LARGE SCALE GENOMIC DNA]</scope>
    <source>
        <strain evidence="3 4">BO-16</strain>
    </source>
</reference>
<keyword evidence="2" id="KW-1133">Transmembrane helix</keyword>
<dbReference type="EMBL" id="RJJQ01000014">
    <property type="protein sequence ID" value="RNI20886.1"/>
    <property type="molecule type" value="Genomic_DNA"/>
</dbReference>
<evidence type="ECO:0000313" key="4">
    <source>
        <dbReference type="Proteomes" id="UP000271678"/>
    </source>
</evidence>
<name>A0A3M9M5U5_9MICO</name>
<accession>A0A3M9M5U5</accession>
<sequence length="182" mass="19361">MGSARQSPSTAASSRSTTTRSRWLPSASTRRASAPESYTVIATIDWAAVGVVCVVLVIVLGLASLVARRRIIARGEPLAMVAVQRGDDGWKLGMTRLSTDCVQWFSVIGVGVRPQLVWSRGELDLGAPMPVQRAKPIGMLDPVQVECTVGDDRFTIAIAPGDYTALRSWSESAPPGLNANVA</sequence>
<keyword evidence="4" id="KW-1185">Reference proteome</keyword>
<keyword evidence="2" id="KW-0812">Transmembrane</keyword>
<gene>
    <name evidence="3" type="ORF">EFY87_13355</name>
</gene>
<dbReference type="InterPro" id="IPR019675">
    <property type="entry name" value="DUF2550"/>
</dbReference>
<dbReference type="AlphaFoldDB" id="A0A3M9M5U5"/>
<protein>
    <submittedName>
        <fullName evidence="3">DUF2550 family protein</fullName>
    </submittedName>
</protein>
<dbReference type="Pfam" id="PF10739">
    <property type="entry name" value="DUF2550"/>
    <property type="match status" value="1"/>
</dbReference>
<evidence type="ECO:0000256" key="2">
    <source>
        <dbReference type="SAM" id="Phobius"/>
    </source>
</evidence>